<dbReference type="EMBL" id="BAABME010004212">
    <property type="protein sequence ID" value="GAA0161565.1"/>
    <property type="molecule type" value="Genomic_DNA"/>
</dbReference>
<reference evidence="2 3" key="1">
    <citation type="submission" date="2024-01" db="EMBL/GenBank/DDBJ databases">
        <title>The complete chloroplast genome sequence of Lithospermum erythrorhizon: insights into the phylogenetic relationship among Boraginaceae species and the maternal lineages of purple gromwells.</title>
        <authorList>
            <person name="Okada T."/>
            <person name="Watanabe K."/>
        </authorList>
    </citation>
    <scope>NUCLEOTIDE SEQUENCE [LARGE SCALE GENOMIC DNA]</scope>
</reference>
<feature type="compositionally biased region" description="Gly residues" evidence="1">
    <location>
        <begin position="266"/>
        <end position="275"/>
    </location>
</feature>
<dbReference type="PANTHER" id="PTHR33240:SF15">
    <property type="entry name" value="GAG-PRO-LIKE PROTEIN"/>
    <property type="match status" value="1"/>
</dbReference>
<keyword evidence="3" id="KW-1185">Reference proteome</keyword>
<sequence>MTKMPFTDWLDSVTLPSGFKLLQFNLFDGYGDPLKHLKGFIAHMTTTSNNPDIYAKVFLNSLTGKALDWYMELPLKSIDTYQAMADVFVAKFVDDKVAYMVFFNGLAYGKLKKALLVKIPLSKDALTKKVNSYIELEELRRKRPRVPTFGIRYRIRRDQGHLGDLWFGREYNGTWANPLEKGYKTRIYYPRKRDKTLYCEYHREQGHDTKEWRNRETNQARIFEGLCRLGQGKTTWARYSPPRELDNRAPDKQPSPPPVIGRIGTFSGGIAGGGDSRNARKNYSQREVYNASGGSISKCEPISFSDSELRGIELPHDGPVVIARLIANFTVEMMLFDMGSSADILNHNTFDKLKLPRSHIQPIATPPTGFTGHIVYPLGIAMLDLTVRTGNKNTTIKAQFTVVDIDDPSYNGMIGRPILTALRAIVSPLHLKMKFPIAGGIGEAYGNLKRARICYQASVPLVNKLTVESGKKRCRENQLGIRTVRRGEEEDNS</sequence>
<proteinExistence type="predicted"/>
<organism evidence="2 3">
    <name type="scientific">Lithospermum erythrorhizon</name>
    <name type="common">Purple gromwell</name>
    <name type="synonym">Lithospermum officinale var. erythrorhizon</name>
    <dbReference type="NCBI Taxonomy" id="34254"/>
    <lineage>
        <taxon>Eukaryota</taxon>
        <taxon>Viridiplantae</taxon>
        <taxon>Streptophyta</taxon>
        <taxon>Embryophyta</taxon>
        <taxon>Tracheophyta</taxon>
        <taxon>Spermatophyta</taxon>
        <taxon>Magnoliopsida</taxon>
        <taxon>eudicotyledons</taxon>
        <taxon>Gunneridae</taxon>
        <taxon>Pentapetalae</taxon>
        <taxon>asterids</taxon>
        <taxon>lamiids</taxon>
        <taxon>Boraginales</taxon>
        <taxon>Boraginaceae</taxon>
        <taxon>Boraginoideae</taxon>
        <taxon>Lithospermeae</taxon>
        <taxon>Lithospermum</taxon>
    </lineage>
</organism>
<protein>
    <recommendedName>
        <fullName evidence="4">Retrotransposon gag domain-containing protein</fullName>
    </recommendedName>
</protein>
<dbReference type="Gene3D" id="2.40.70.10">
    <property type="entry name" value="Acid Proteases"/>
    <property type="match status" value="1"/>
</dbReference>
<evidence type="ECO:0000256" key="1">
    <source>
        <dbReference type="SAM" id="MobiDB-lite"/>
    </source>
</evidence>
<evidence type="ECO:0008006" key="4">
    <source>
        <dbReference type="Google" id="ProtNLM"/>
    </source>
</evidence>
<gene>
    <name evidence="2" type="ORF">LIER_17849</name>
</gene>
<comment type="caution">
    <text evidence="2">The sequence shown here is derived from an EMBL/GenBank/DDBJ whole genome shotgun (WGS) entry which is preliminary data.</text>
</comment>
<dbReference type="InterPro" id="IPR021109">
    <property type="entry name" value="Peptidase_aspartic_dom_sf"/>
</dbReference>
<dbReference type="PANTHER" id="PTHR33240">
    <property type="entry name" value="OS08G0508500 PROTEIN"/>
    <property type="match status" value="1"/>
</dbReference>
<evidence type="ECO:0000313" key="2">
    <source>
        <dbReference type="EMBL" id="GAA0161565.1"/>
    </source>
</evidence>
<accession>A0AAV3QDM2</accession>
<feature type="region of interest" description="Disordered" evidence="1">
    <location>
        <begin position="238"/>
        <end position="281"/>
    </location>
</feature>
<dbReference type="AlphaFoldDB" id="A0AAV3QDM2"/>
<feature type="compositionally biased region" description="Basic and acidic residues" evidence="1">
    <location>
        <begin position="241"/>
        <end position="251"/>
    </location>
</feature>
<evidence type="ECO:0000313" key="3">
    <source>
        <dbReference type="Proteomes" id="UP001454036"/>
    </source>
</evidence>
<dbReference type="Proteomes" id="UP001454036">
    <property type="component" value="Unassembled WGS sequence"/>
</dbReference>
<dbReference type="CDD" id="cd00303">
    <property type="entry name" value="retropepsin_like"/>
    <property type="match status" value="1"/>
</dbReference>
<name>A0AAV3QDM2_LITER</name>